<dbReference type="Gene3D" id="3.40.50.2300">
    <property type="match status" value="1"/>
</dbReference>
<keyword evidence="6" id="KW-0418">Kinase</keyword>
<accession>A0A1L8MKN2</accession>
<dbReference type="GO" id="GO:0008982">
    <property type="term" value="F:protein-N(PI)-phosphohistidine-sugar phosphotransferase activity"/>
    <property type="evidence" value="ECO:0007669"/>
    <property type="project" value="InterPro"/>
</dbReference>
<sequence length="106" mass="11574">MSQEKILLVCSAGMSTSLLVTKMKDYINASGLDYDVNAVASSEALDYAVENKVNVILLGPQVRFMEGQFKKALAEYNIPIDLISPQNYGTMNGPNVVKQAQDLMAK</sequence>
<dbReference type="PANTHER" id="PTHR34581:SF2">
    <property type="entry name" value="PTS SYSTEM N,N'-DIACETYLCHITOBIOSE-SPECIFIC EIIB COMPONENT"/>
    <property type="match status" value="1"/>
</dbReference>
<evidence type="ECO:0000259" key="8">
    <source>
        <dbReference type="PROSITE" id="PS51100"/>
    </source>
</evidence>
<gene>
    <name evidence="9" type="ORF">A9Q68_09045</name>
</gene>
<keyword evidence="10" id="KW-1185">Reference proteome</keyword>
<comment type="caution">
    <text evidence="9">The sequence shown here is derived from an EMBL/GenBank/DDBJ whole genome shotgun (WGS) entry which is preliminary data.</text>
</comment>
<feature type="modified residue" description="Phosphocysteine; by EIIA" evidence="7">
    <location>
        <position position="10"/>
    </location>
</feature>
<evidence type="ECO:0000256" key="5">
    <source>
        <dbReference type="ARBA" id="ARBA00022683"/>
    </source>
</evidence>
<dbReference type="CDD" id="cd05564">
    <property type="entry name" value="PTS_IIB_chitobiose_lichenan"/>
    <property type="match status" value="1"/>
</dbReference>
<evidence type="ECO:0000256" key="7">
    <source>
        <dbReference type="PROSITE-ProRule" id="PRU00423"/>
    </source>
</evidence>
<evidence type="ECO:0000256" key="3">
    <source>
        <dbReference type="ARBA" id="ARBA00022597"/>
    </source>
</evidence>
<keyword evidence="2" id="KW-0597">Phosphoprotein</keyword>
<evidence type="ECO:0000256" key="2">
    <source>
        <dbReference type="ARBA" id="ARBA00022553"/>
    </source>
</evidence>
<protein>
    <submittedName>
        <fullName evidence="9">PTS sugar transporter subunit IIB</fullName>
    </submittedName>
</protein>
<dbReference type="OrthoDB" id="9808134at2"/>
<dbReference type="InterPro" id="IPR051819">
    <property type="entry name" value="PTS_sugar-specific_EIIB"/>
</dbReference>
<keyword evidence="1" id="KW-0813">Transport</keyword>
<dbReference type="InterPro" id="IPR003501">
    <property type="entry name" value="PTS_EIIB_2/3"/>
</dbReference>
<evidence type="ECO:0000256" key="1">
    <source>
        <dbReference type="ARBA" id="ARBA00022448"/>
    </source>
</evidence>
<dbReference type="GO" id="GO:0016301">
    <property type="term" value="F:kinase activity"/>
    <property type="evidence" value="ECO:0007669"/>
    <property type="project" value="UniProtKB-KW"/>
</dbReference>
<dbReference type="InterPro" id="IPR013012">
    <property type="entry name" value="PTS_EIIB_3"/>
</dbReference>
<dbReference type="STRING" id="1856638.A9Q68_09045"/>
<feature type="domain" description="PTS EIIB type-3" evidence="8">
    <location>
        <begin position="3"/>
        <end position="106"/>
    </location>
</feature>
<evidence type="ECO:0000256" key="4">
    <source>
        <dbReference type="ARBA" id="ARBA00022679"/>
    </source>
</evidence>
<dbReference type="EMBL" id="LZDD01000003">
    <property type="protein sequence ID" value="OJF71332.1"/>
    <property type="molecule type" value="Genomic_DNA"/>
</dbReference>
<dbReference type="AlphaFoldDB" id="A0A1L8MKN2"/>
<evidence type="ECO:0000313" key="10">
    <source>
        <dbReference type="Proteomes" id="UP000182015"/>
    </source>
</evidence>
<proteinExistence type="predicted"/>
<dbReference type="PROSITE" id="PS51100">
    <property type="entry name" value="PTS_EIIB_TYPE_3"/>
    <property type="match status" value="1"/>
</dbReference>
<keyword evidence="5" id="KW-0598">Phosphotransferase system</keyword>
<keyword evidence="3 9" id="KW-0762">Sugar transport</keyword>
<dbReference type="SUPFAM" id="SSF52794">
    <property type="entry name" value="PTS system IIB component-like"/>
    <property type="match status" value="1"/>
</dbReference>
<dbReference type="Proteomes" id="UP000182015">
    <property type="component" value="Unassembled WGS sequence"/>
</dbReference>
<dbReference type="RefSeq" id="WP_071794396.1">
    <property type="nucleotide sequence ID" value="NZ_LZDD01000003.1"/>
</dbReference>
<dbReference type="Pfam" id="PF02302">
    <property type="entry name" value="PTS_IIB"/>
    <property type="match status" value="1"/>
</dbReference>
<keyword evidence="4" id="KW-0808">Transferase</keyword>
<name>A0A1L8MKN2_9STRE</name>
<reference evidence="10" key="1">
    <citation type="submission" date="2016-06" db="EMBL/GenBank/DDBJ databases">
        <authorList>
            <person name="de Vries S.P.W."/>
            <person name="Hadjirin N.F."/>
            <person name="Lay E.M."/>
            <person name="Zadoks R.N."/>
            <person name="Peacock S.J."/>
            <person name="Parkhill J."/>
            <person name="Grant A.J."/>
            <person name="Mcdougall S."/>
            <person name="Holmes M.A."/>
        </authorList>
    </citation>
    <scope>NUCLEOTIDE SEQUENCE [LARGE SCALE GENOMIC DNA]</scope>
    <source>
        <strain evidence="10">NZ1587</strain>
    </source>
</reference>
<evidence type="ECO:0000313" key="9">
    <source>
        <dbReference type="EMBL" id="OJF71332.1"/>
    </source>
</evidence>
<dbReference type="GO" id="GO:0009401">
    <property type="term" value="P:phosphoenolpyruvate-dependent sugar phosphotransferase system"/>
    <property type="evidence" value="ECO:0007669"/>
    <property type="project" value="UniProtKB-KW"/>
</dbReference>
<dbReference type="PANTHER" id="PTHR34581">
    <property type="entry name" value="PTS SYSTEM N,N'-DIACETYLCHITOBIOSE-SPECIFIC EIIB COMPONENT"/>
    <property type="match status" value="1"/>
</dbReference>
<evidence type="ECO:0000256" key="6">
    <source>
        <dbReference type="ARBA" id="ARBA00022777"/>
    </source>
</evidence>
<organism evidence="9 10">
    <name type="scientific">Streptococcus bovimastitidis</name>
    <dbReference type="NCBI Taxonomy" id="1856638"/>
    <lineage>
        <taxon>Bacteria</taxon>
        <taxon>Bacillati</taxon>
        <taxon>Bacillota</taxon>
        <taxon>Bacilli</taxon>
        <taxon>Lactobacillales</taxon>
        <taxon>Streptococcaceae</taxon>
        <taxon>Streptococcus</taxon>
    </lineage>
</organism>
<dbReference type="InterPro" id="IPR036095">
    <property type="entry name" value="PTS_EIIB-like_sf"/>
</dbReference>